<dbReference type="RefSeq" id="WP_348758082.1">
    <property type="nucleotide sequence ID" value="NZ_OZ026884.1"/>
</dbReference>
<dbReference type="SUPFAM" id="SSF49879">
    <property type="entry name" value="SMAD/FHA domain"/>
    <property type="match status" value="1"/>
</dbReference>
<dbReference type="InterPro" id="IPR050697">
    <property type="entry name" value="Adenylyl/Guanylyl_Cyclase_3/4"/>
</dbReference>
<feature type="domain" description="Guanylate cyclase" evidence="2">
    <location>
        <begin position="15"/>
        <end position="134"/>
    </location>
</feature>
<dbReference type="Proteomes" id="UP001497493">
    <property type="component" value="Chromosome"/>
</dbReference>
<organism evidence="3 4">
    <name type="scientific">Candidatus Methylocalor cossyra</name>
    <dbReference type="NCBI Taxonomy" id="3108543"/>
    <lineage>
        <taxon>Bacteria</taxon>
        <taxon>Pseudomonadati</taxon>
        <taxon>Pseudomonadota</taxon>
        <taxon>Gammaproteobacteria</taxon>
        <taxon>Methylococcales</taxon>
        <taxon>Methylococcaceae</taxon>
        <taxon>Candidatus Methylocalor</taxon>
    </lineage>
</organism>
<dbReference type="InterPro" id="IPR001054">
    <property type="entry name" value="A/G_cyclase"/>
</dbReference>
<gene>
    <name evidence="3" type="ORF">MECH1_V1_2797</name>
</gene>
<dbReference type="EMBL" id="OZ026884">
    <property type="protein sequence ID" value="CAL1241573.1"/>
    <property type="molecule type" value="Genomic_DNA"/>
</dbReference>
<protein>
    <submittedName>
        <fullName evidence="3">Adenylate cyclase</fullName>
        <ecNumber evidence="3">4.6.1.1</ecNumber>
    </submittedName>
</protein>
<dbReference type="CDD" id="cd07302">
    <property type="entry name" value="CHD"/>
    <property type="match status" value="1"/>
</dbReference>
<feature type="domain" description="FHA" evidence="1">
    <location>
        <begin position="220"/>
        <end position="264"/>
    </location>
</feature>
<dbReference type="Gene3D" id="3.30.70.1230">
    <property type="entry name" value="Nucleotide cyclase"/>
    <property type="match status" value="1"/>
</dbReference>
<dbReference type="GO" id="GO:0004016">
    <property type="term" value="F:adenylate cyclase activity"/>
    <property type="evidence" value="ECO:0007669"/>
    <property type="project" value="UniProtKB-EC"/>
</dbReference>
<dbReference type="EC" id="4.6.1.1" evidence="3"/>
<dbReference type="SMART" id="SM00044">
    <property type="entry name" value="CYCc"/>
    <property type="match status" value="1"/>
</dbReference>
<dbReference type="CDD" id="cd00060">
    <property type="entry name" value="FHA"/>
    <property type="match status" value="1"/>
</dbReference>
<dbReference type="Pfam" id="PF00211">
    <property type="entry name" value="Guanylate_cyc"/>
    <property type="match status" value="1"/>
</dbReference>
<keyword evidence="3" id="KW-0456">Lyase</keyword>
<dbReference type="SMART" id="SM00240">
    <property type="entry name" value="FHA"/>
    <property type="match status" value="1"/>
</dbReference>
<dbReference type="InterPro" id="IPR000253">
    <property type="entry name" value="FHA_dom"/>
</dbReference>
<accession>A0ABM9NLR6</accession>
<evidence type="ECO:0000313" key="4">
    <source>
        <dbReference type="Proteomes" id="UP001497493"/>
    </source>
</evidence>
<evidence type="ECO:0000313" key="3">
    <source>
        <dbReference type="EMBL" id="CAL1241573.1"/>
    </source>
</evidence>
<name>A0ABM9NLR6_9GAMM</name>
<dbReference type="PANTHER" id="PTHR43081:SF1">
    <property type="entry name" value="ADENYLATE CYCLASE, TERMINAL-DIFFERENTIATION SPECIFIC"/>
    <property type="match status" value="1"/>
</dbReference>
<sequence>MPAEPLDPKRSTLLSVMFADIAGSTRLYETLGDASASRIVETCIEHMDGATRLNGGTTVQVVGDETLSTFPDPELGLQAAVEMMRRVTSEAAAGQPLALRIGLHHGPLLMRENLGVGGPSRVFGSTVNTAARIVALAKARQILISAETLTLLPSHWRDSARHLDAFSLKGKREETAICEILWERREHTTLLRALPTPRPARLQLHYRQRCHVVDERTKYLTLGREPGNDIVIEDRRVSRRHARIEHRRGKFVLVDTSTNGSFVTVEGYGEIALRLEEFVLHGRGHIRLGRVDDGSADATLSFEVL</sequence>
<proteinExistence type="predicted"/>
<dbReference type="SUPFAM" id="SSF55073">
    <property type="entry name" value="Nucleotide cyclase"/>
    <property type="match status" value="1"/>
</dbReference>
<dbReference type="PROSITE" id="PS50006">
    <property type="entry name" value="FHA_DOMAIN"/>
    <property type="match status" value="1"/>
</dbReference>
<dbReference type="Pfam" id="PF00498">
    <property type="entry name" value="FHA"/>
    <property type="match status" value="1"/>
</dbReference>
<dbReference type="PROSITE" id="PS50125">
    <property type="entry name" value="GUANYLATE_CYCLASE_2"/>
    <property type="match status" value="1"/>
</dbReference>
<dbReference type="InterPro" id="IPR029787">
    <property type="entry name" value="Nucleotide_cyclase"/>
</dbReference>
<dbReference type="InterPro" id="IPR008984">
    <property type="entry name" value="SMAD_FHA_dom_sf"/>
</dbReference>
<keyword evidence="4" id="KW-1185">Reference proteome</keyword>
<evidence type="ECO:0000259" key="1">
    <source>
        <dbReference type="PROSITE" id="PS50006"/>
    </source>
</evidence>
<reference evidence="3 4" key="1">
    <citation type="submission" date="2024-04" db="EMBL/GenBank/DDBJ databases">
        <authorList>
            <person name="Cremers G."/>
        </authorList>
    </citation>
    <scope>NUCLEOTIDE SEQUENCE [LARGE SCALE GENOMIC DNA]</scope>
    <source>
        <strain evidence="3">MeCH1-AG</strain>
    </source>
</reference>
<evidence type="ECO:0000259" key="2">
    <source>
        <dbReference type="PROSITE" id="PS50125"/>
    </source>
</evidence>
<dbReference type="PANTHER" id="PTHR43081">
    <property type="entry name" value="ADENYLATE CYCLASE, TERMINAL-DIFFERENTIATION SPECIFIC-RELATED"/>
    <property type="match status" value="1"/>
</dbReference>
<dbReference type="Gene3D" id="2.60.200.20">
    <property type="match status" value="1"/>
</dbReference>